<name>A0ACC2P8S0_9HYME</name>
<sequence>MFTIKAVASSQRQQYKIIRLLLRTMAQRNDNFRGQVDRYDGVTVDSKQEPCDVNAFPDRLEASLEEWIKDKKRTVWFKVDLAQTYWIPELTKRGFKFHHAKEEQATLYRWLAVKETCNVPPYAHTNLGVGAVVLNEKTQEILAVKEMRGPSGVHWKLPGGYVEPGEDISTAVEREVFEETGIKAKFKCMLTFRHAHEYVFGCSDIYAVSCLVPETFEIDKCPQEISECQWMKLEEFRSHPQVHENNKFIANKVVEYLEHGMGITVTTSLHPLSKKPLCMFSISDTRKA</sequence>
<keyword evidence="2" id="KW-1185">Reference proteome</keyword>
<evidence type="ECO:0000313" key="1">
    <source>
        <dbReference type="EMBL" id="KAJ8679256.1"/>
    </source>
</evidence>
<comment type="caution">
    <text evidence="1">The sequence shown here is derived from an EMBL/GenBank/DDBJ whole genome shotgun (WGS) entry which is preliminary data.</text>
</comment>
<gene>
    <name evidence="1" type="ORF">QAD02_015043</name>
</gene>
<protein>
    <submittedName>
        <fullName evidence="1">Uncharacterized protein</fullName>
    </submittedName>
</protein>
<proteinExistence type="predicted"/>
<dbReference type="EMBL" id="CM056742">
    <property type="protein sequence ID" value="KAJ8679256.1"/>
    <property type="molecule type" value="Genomic_DNA"/>
</dbReference>
<dbReference type="Proteomes" id="UP001239111">
    <property type="component" value="Chromosome 2"/>
</dbReference>
<evidence type="ECO:0000313" key="2">
    <source>
        <dbReference type="Proteomes" id="UP001239111"/>
    </source>
</evidence>
<organism evidence="1 2">
    <name type="scientific">Eretmocerus hayati</name>
    <dbReference type="NCBI Taxonomy" id="131215"/>
    <lineage>
        <taxon>Eukaryota</taxon>
        <taxon>Metazoa</taxon>
        <taxon>Ecdysozoa</taxon>
        <taxon>Arthropoda</taxon>
        <taxon>Hexapoda</taxon>
        <taxon>Insecta</taxon>
        <taxon>Pterygota</taxon>
        <taxon>Neoptera</taxon>
        <taxon>Endopterygota</taxon>
        <taxon>Hymenoptera</taxon>
        <taxon>Apocrita</taxon>
        <taxon>Proctotrupomorpha</taxon>
        <taxon>Chalcidoidea</taxon>
        <taxon>Aphelinidae</taxon>
        <taxon>Aphelininae</taxon>
        <taxon>Eretmocerus</taxon>
    </lineage>
</organism>
<accession>A0ACC2P8S0</accession>
<reference evidence="1" key="1">
    <citation type="submission" date="2023-04" db="EMBL/GenBank/DDBJ databases">
        <title>A chromosome-level genome assembly of the parasitoid wasp Eretmocerus hayati.</title>
        <authorList>
            <person name="Zhong Y."/>
            <person name="Liu S."/>
            <person name="Liu Y."/>
        </authorList>
    </citation>
    <scope>NUCLEOTIDE SEQUENCE</scope>
    <source>
        <strain evidence="1">ZJU_SS_LIU_2023</strain>
    </source>
</reference>